<accession>A0ABD4UDE2</accession>
<comment type="caution">
    <text evidence="1">The sequence shown here is derived from an EMBL/GenBank/DDBJ whole genome shotgun (WGS) entry which is preliminary data.</text>
</comment>
<reference evidence="1 2" key="1">
    <citation type="journal article" date="2017" name="Front. Microbiol.">
        <title>Genomics reveals a unique clone of Burkholderia cenocepacia harbouring an actively excising novel genomic island.</title>
        <authorList>
            <person name="Patil P."/>
            <person name="Mali S."/>
            <person name="Midha S."/>
            <person name="Gautam V."/>
            <person name="Dash L."/>
            <person name="Kumar S."/>
            <person name="Shastri J."/>
            <person name="Singhal L."/>
            <person name="Patil P.B."/>
        </authorList>
    </citation>
    <scope>NUCLEOTIDE SEQUENCE [LARGE SCALE GENOMIC DNA]</scope>
    <source>
        <strain evidence="1 2">BC-19</strain>
    </source>
</reference>
<dbReference type="Proteomes" id="UP000191686">
    <property type="component" value="Unassembled WGS sequence"/>
</dbReference>
<dbReference type="EMBL" id="JYMX02000008">
    <property type="protein sequence ID" value="MCW3712121.1"/>
    <property type="molecule type" value="Genomic_DNA"/>
</dbReference>
<reference evidence="1 2" key="2">
    <citation type="journal article" date="2017" name="Front. Microbiol.">
        <title>Genomics Reveals a Unique Clone of Burkholderia cenocepacia Harboring an Actively Excising Novel Genomic Island.</title>
        <authorList>
            <person name="Patil P.P."/>
            <person name="Mali S."/>
            <person name="Midha S."/>
            <person name="Gautam V."/>
            <person name="Dash L."/>
            <person name="Kumar S."/>
            <person name="Shastri J."/>
            <person name="Singhal L."/>
            <person name="Patil P.B."/>
        </authorList>
    </citation>
    <scope>NUCLEOTIDE SEQUENCE [LARGE SCALE GENOMIC DNA]</scope>
    <source>
        <strain evidence="1 2">BC-19</strain>
    </source>
</reference>
<sequence length="158" mass="18682">MDMIAHKKMVSLYTVFPTIKDKLNQNHLKGFRNKIQFDGAINGSLYQWVYDDVYKSTKEIFKQIIKELGLPSTGVKSHINMSARVHQKTDTSYIFIENKQHIKYIEGEFVSFNPETGWGEHYRFRINVLDWEMTFHHVADCREGSFHKVVKEMSQYDL</sequence>
<organism evidence="1 2">
    <name type="scientific">Burkholderia cenocepacia</name>
    <dbReference type="NCBI Taxonomy" id="95486"/>
    <lineage>
        <taxon>Bacteria</taxon>
        <taxon>Pseudomonadati</taxon>
        <taxon>Pseudomonadota</taxon>
        <taxon>Betaproteobacteria</taxon>
        <taxon>Burkholderiales</taxon>
        <taxon>Burkholderiaceae</taxon>
        <taxon>Burkholderia</taxon>
        <taxon>Burkholderia cepacia complex</taxon>
    </lineage>
</organism>
<proteinExistence type="predicted"/>
<gene>
    <name evidence="1" type="ORF">UE95_012565</name>
</gene>
<protein>
    <submittedName>
        <fullName evidence="1">Uncharacterized protein</fullName>
    </submittedName>
</protein>
<dbReference type="RefSeq" id="WP_143262415.1">
    <property type="nucleotide sequence ID" value="NZ_JYMX02000008.1"/>
</dbReference>
<evidence type="ECO:0000313" key="1">
    <source>
        <dbReference type="EMBL" id="MCW3712121.1"/>
    </source>
</evidence>
<name>A0ABD4UDE2_9BURK</name>
<evidence type="ECO:0000313" key="2">
    <source>
        <dbReference type="Proteomes" id="UP000191686"/>
    </source>
</evidence>
<dbReference type="AlphaFoldDB" id="A0ABD4UDE2"/>